<dbReference type="SUPFAM" id="SSF52047">
    <property type="entry name" value="RNI-like"/>
    <property type="match status" value="1"/>
</dbReference>
<feature type="domain" description="F-box" evidence="1">
    <location>
        <begin position="70"/>
        <end position="113"/>
    </location>
</feature>
<dbReference type="SUPFAM" id="SSF81383">
    <property type="entry name" value="F-box domain"/>
    <property type="match status" value="1"/>
</dbReference>
<sequence length="493" mass="57977">MVKKLLNICKRAIKKLNPRKRDQNVAQEKENSKRPFWKKVLPQRLKRKRKHQTQNIVIRNKFKDSISSPSLPTECLIEVFTYIQDDLKTLNACLLVCKEWCNVVVPLYWSRPFHCKTSGNVIKTYLQCLSKHEQQNIKACGIKLKRNKTPPTFHYADLLRELSMSKLYLSVDAWIHISQRSISQGLLSLSLDWSHSGKWRNYPMFTYHTKNSSIISDLQDLSIHHVDTRDIFNELSWCCQNLKTLEIIDYTFLNLSEIRHRSIHTLISSQINLQSCKFFGYGSSPIQPIDALKTQFKTLTHFELIYAKFYMNNSDSIKAFQALSNCINLECLVITSCWFSNLWYCDKVARNLNLPILETIVNHLENIENLKRLIIPFKSEQISQLSLLLPQCKSLTTLKLIGPFGQEREFNEYLPEMANELPLIMKHLSIDLNWVVLTTLEEFFENFKANLDTFYIGGWKRQMPDVHIKLIERHLKNKNKSIDIYKFLKDIRR</sequence>
<name>A0ABN7UD58_GIGMA</name>
<dbReference type="Gene3D" id="1.20.1280.50">
    <property type="match status" value="1"/>
</dbReference>
<evidence type="ECO:0000313" key="2">
    <source>
        <dbReference type="EMBL" id="CAG8550330.1"/>
    </source>
</evidence>
<dbReference type="EMBL" id="CAJVQB010001797">
    <property type="protein sequence ID" value="CAG8550330.1"/>
    <property type="molecule type" value="Genomic_DNA"/>
</dbReference>
<dbReference type="InterPro" id="IPR001810">
    <property type="entry name" value="F-box_dom"/>
</dbReference>
<gene>
    <name evidence="2" type="ORF">GMARGA_LOCUS4525</name>
</gene>
<evidence type="ECO:0000259" key="1">
    <source>
        <dbReference type="Pfam" id="PF12937"/>
    </source>
</evidence>
<comment type="caution">
    <text evidence="2">The sequence shown here is derived from an EMBL/GenBank/DDBJ whole genome shotgun (WGS) entry which is preliminary data.</text>
</comment>
<dbReference type="InterPro" id="IPR036047">
    <property type="entry name" value="F-box-like_dom_sf"/>
</dbReference>
<dbReference type="Proteomes" id="UP000789901">
    <property type="component" value="Unassembled WGS sequence"/>
</dbReference>
<dbReference type="Pfam" id="PF12937">
    <property type="entry name" value="F-box-like"/>
    <property type="match status" value="1"/>
</dbReference>
<organism evidence="2 3">
    <name type="scientific">Gigaspora margarita</name>
    <dbReference type="NCBI Taxonomy" id="4874"/>
    <lineage>
        <taxon>Eukaryota</taxon>
        <taxon>Fungi</taxon>
        <taxon>Fungi incertae sedis</taxon>
        <taxon>Mucoromycota</taxon>
        <taxon>Glomeromycotina</taxon>
        <taxon>Glomeromycetes</taxon>
        <taxon>Diversisporales</taxon>
        <taxon>Gigasporaceae</taxon>
        <taxon>Gigaspora</taxon>
    </lineage>
</organism>
<evidence type="ECO:0000313" key="3">
    <source>
        <dbReference type="Proteomes" id="UP000789901"/>
    </source>
</evidence>
<reference evidence="2 3" key="1">
    <citation type="submission" date="2021-06" db="EMBL/GenBank/DDBJ databases">
        <authorList>
            <person name="Kallberg Y."/>
            <person name="Tangrot J."/>
            <person name="Rosling A."/>
        </authorList>
    </citation>
    <scope>NUCLEOTIDE SEQUENCE [LARGE SCALE GENOMIC DNA]</scope>
    <source>
        <strain evidence="2 3">120-4 pot B 10/14</strain>
    </source>
</reference>
<proteinExistence type="predicted"/>
<accession>A0ABN7UD58</accession>
<protein>
    <submittedName>
        <fullName evidence="2">46341_t:CDS:1</fullName>
    </submittedName>
</protein>
<keyword evidence="3" id="KW-1185">Reference proteome</keyword>